<dbReference type="InterPro" id="IPR010095">
    <property type="entry name" value="Cas12f1-like_TNB"/>
</dbReference>
<name>F0NNH3_SACI0</name>
<protein>
    <recommendedName>
        <fullName evidence="2">Cas12f1-like TNB domain-containing protein</fullName>
    </recommendedName>
</protein>
<evidence type="ECO:0000313" key="4">
    <source>
        <dbReference type="Proteomes" id="UP000006395"/>
    </source>
</evidence>
<dbReference type="GO" id="GO:0003677">
    <property type="term" value="F:DNA binding"/>
    <property type="evidence" value="ECO:0007669"/>
    <property type="project" value="UniProtKB-KW"/>
</dbReference>
<accession>F0NNH3</accession>
<dbReference type="AlphaFoldDB" id="F0NNH3"/>
<keyword evidence="4" id="KW-1185">Reference proteome</keyword>
<evidence type="ECO:0000256" key="1">
    <source>
        <dbReference type="ARBA" id="ARBA00023125"/>
    </source>
</evidence>
<reference evidence="3 4" key="1">
    <citation type="journal article" date="2011" name="J. Bacteriol.">
        <title>Genome analyses of icelandic strains of Sulfolobus islandicus, model organisms for genetic and virus-host interaction studies.</title>
        <authorList>
            <person name="Guo L."/>
            <person name="Brugger K."/>
            <person name="Liu C."/>
            <person name="Shah S.A."/>
            <person name="Zheng H."/>
            <person name="Zhu Y."/>
            <person name="Wang S."/>
            <person name="Lillestol R.K."/>
            <person name="Chen L."/>
            <person name="Frank J."/>
            <person name="Prangishvili D."/>
            <person name="Paulin L."/>
            <person name="She Q."/>
            <person name="Huang L."/>
            <person name="Garrett R.A."/>
        </authorList>
    </citation>
    <scope>NUCLEOTIDE SEQUENCE [LARGE SCALE GENOMIC DNA]</scope>
    <source>
        <strain evidence="3 4">HVE10/4</strain>
    </source>
</reference>
<organism evidence="3 4">
    <name type="scientific">Saccharolobus islandicus (strain HVE10/4)</name>
    <name type="common">Sulfolobus islandicus</name>
    <dbReference type="NCBI Taxonomy" id="930943"/>
    <lineage>
        <taxon>Archaea</taxon>
        <taxon>Thermoproteota</taxon>
        <taxon>Thermoprotei</taxon>
        <taxon>Sulfolobales</taxon>
        <taxon>Sulfolobaceae</taxon>
        <taxon>Saccharolobus</taxon>
    </lineage>
</organism>
<evidence type="ECO:0000259" key="2">
    <source>
        <dbReference type="Pfam" id="PF07282"/>
    </source>
</evidence>
<dbReference type="EMBL" id="CP002426">
    <property type="protein sequence ID" value="ADX81931.1"/>
    <property type="molecule type" value="Genomic_DNA"/>
</dbReference>
<feature type="domain" description="Cas12f1-like TNB" evidence="2">
    <location>
        <begin position="2"/>
        <end position="60"/>
    </location>
</feature>
<dbReference type="KEGG" id="sih:SiH_0570"/>
<evidence type="ECO:0000313" key="3">
    <source>
        <dbReference type="EMBL" id="ADX81931.1"/>
    </source>
</evidence>
<proteinExistence type="predicted"/>
<gene>
    <name evidence="3" type="ordered locus">SiH_0570</name>
</gene>
<dbReference type="HOGENOM" id="CLU_2406494_0_0_2"/>
<keyword evidence="1" id="KW-0238">DNA-binding</keyword>
<dbReference type="Proteomes" id="UP000006395">
    <property type="component" value="Chromosome"/>
</dbReference>
<dbReference type="Pfam" id="PF07282">
    <property type="entry name" value="Cas12f1-like_TNB"/>
    <property type="match status" value="1"/>
</dbReference>
<sequence>MEYQVGKYGKEIRFVNPAFTSMICARCGYVKKDLTLADRIFVCPSCGWTVDRDYNASLNILSRSGSERPLVPVELRPLPLASLGYEAGSHVR</sequence>